<evidence type="ECO:0000256" key="1">
    <source>
        <dbReference type="SAM" id="MobiDB-lite"/>
    </source>
</evidence>
<dbReference type="Proteomes" id="UP001213623">
    <property type="component" value="Chromosome 4"/>
</dbReference>
<organism evidence="2 3">
    <name type="scientific">Malassezia nana</name>
    <dbReference type="NCBI Taxonomy" id="180528"/>
    <lineage>
        <taxon>Eukaryota</taxon>
        <taxon>Fungi</taxon>
        <taxon>Dikarya</taxon>
        <taxon>Basidiomycota</taxon>
        <taxon>Ustilaginomycotina</taxon>
        <taxon>Malasseziomycetes</taxon>
        <taxon>Malasseziales</taxon>
        <taxon>Malasseziaceae</taxon>
        <taxon>Malassezia</taxon>
    </lineage>
</organism>
<name>A0AAF0EMQ6_9BASI</name>
<proteinExistence type="predicted"/>
<evidence type="ECO:0000313" key="2">
    <source>
        <dbReference type="EMBL" id="WFD27320.1"/>
    </source>
</evidence>
<dbReference type="AlphaFoldDB" id="A0AAF0EMQ6"/>
<sequence length="143" mass="16190">MTPTMCKDPAFNVDTEEKPNMVTCRLIVPDEEEHRLSYMEAIDAKLAHLSPNEFDQEASYDMSDQASVLEPEAGTSVPQQEPDSDVYSWVDNLDFPQNVKDALNELLNKNEFFFSGEHEASQELHAFPGSEQEEDAPLVHDEL</sequence>
<reference evidence="2" key="1">
    <citation type="submission" date="2023-03" db="EMBL/GenBank/DDBJ databases">
        <title>Mating type loci evolution in Malassezia.</title>
        <authorList>
            <person name="Coelho M.A."/>
        </authorList>
    </citation>
    <scope>NUCLEOTIDE SEQUENCE</scope>
    <source>
        <strain evidence="2">CBS 9557</strain>
    </source>
</reference>
<feature type="region of interest" description="Disordered" evidence="1">
    <location>
        <begin position="120"/>
        <end position="143"/>
    </location>
</feature>
<accession>A0AAF0EMQ6</accession>
<evidence type="ECO:0000313" key="3">
    <source>
        <dbReference type="Proteomes" id="UP001213623"/>
    </source>
</evidence>
<gene>
    <name evidence="2" type="ORF">MNAN1_002316</name>
</gene>
<protein>
    <submittedName>
        <fullName evidence="2">Uncharacterized protein</fullName>
    </submittedName>
</protein>
<keyword evidence="3" id="KW-1185">Reference proteome</keyword>
<dbReference type="EMBL" id="CP119895">
    <property type="protein sequence ID" value="WFD27320.1"/>
    <property type="molecule type" value="Genomic_DNA"/>
</dbReference>